<dbReference type="EMBL" id="CAXLJL010000058">
    <property type="protein sequence ID" value="CAL5130229.1"/>
    <property type="molecule type" value="Genomic_DNA"/>
</dbReference>
<comment type="caution">
    <text evidence="5">The sequence shown here is derived from an EMBL/GenBank/DDBJ whole genome shotgun (WGS) entry which is preliminary data.</text>
</comment>
<dbReference type="CDD" id="cd12263">
    <property type="entry name" value="RRM_ABT1_like"/>
    <property type="match status" value="1"/>
</dbReference>
<dbReference type="GO" id="GO:0003723">
    <property type="term" value="F:RNA binding"/>
    <property type="evidence" value="ECO:0007669"/>
    <property type="project" value="UniProtKB-KW"/>
</dbReference>
<evidence type="ECO:0000256" key="2">
    <source>
        <dbReference type="ARBA" id="ARBA00022884"/>
    </source>
</evidence>
<organism evidence="5 6">
    <name type="scientific">Calicophoron daubneyi</name>
    <name type="common">Rumen fluke</name>
    <name type="synonym">Paramphistomum daubneyi</name>
    <dbReference type="NCBI Taxonomy" id="300641"/>
    <lineage>
        <taxon>Eukaryota</taxon>
        <taxon>Metazoa</taxon>
        <taxon>Spiralia</taxon>
        <taxon>Lophotrochozoa</taxon>
        <taxon>Platyhelminthes</taxon>
        <taxon>Trematoda</taxon>
        <taxon>Digenea</taxon>
        <taxon>Plagiorchiida</taxon>
        <taxon>Pronocephalata</taxon>
        <taxon>Paramphistomoidea</taxon>
        <taxon>Paramphistomidae</taxon>
        <taxon>Calicophoron</taxon>
    </lineage>
</organism>
<keyword evidence="3" id="KW-0539">Nucleus</keyword>
<dbReference type="AlphaFoldDB" id="A0AAV2T2N2"/>
<accession>A0AAV2T2N2</accession>
<comment type="subcellular location">
    <subcellularLocation>
        <location evidence="1">Nucleus</location>
    </subcellularLocation>
</comment>
<evidence type="ECO:0000256" key="4">
    <source>
        <dbReference type="SAM" id="MobiDB-lite"/>
    </source>
</evidence>
<feature type="region of interest" description="Disordered" evidence="4">
    <location>
        <begin position="159"/>
        <end position="187"/>
    </location>
</feature>
<dbReference type="GO" id="GO:0000472">
    <property type="term" value="P:endonucleolytic cleavage to generate mature 5'-end of SSU-rRNA from (SSU-rRNA, 5.8S rRNA, LSU-rRNA)"/>
    <property type="evidence" value="ECO:0007669"/>
    <property type="project" value="TreeGrafter"/>
</dbReference>
<evidence type="ECO:0000313" key="5">
    <source>
        <dbReference type="EMBL" id="CAL5130229.1"/>
    </source>
</evidence>
<dbReference type="Proteomes" id="UP001497525">
    <property type="component" value="Unassembled WGS sequence"/>
</dbReference>
<sequence>MGSATEGSGPGIIYLSTIPDGMNVTMVDNIMKQFGKIGRIYLVPKAVKHSKYRKYEEGWVEFISKRVAKKVARVLNCTEVPATKRNPWYGELWNVRFLPDASWSDLFGADREEEEQQRSAHDRDILIAKRHARQFKTALETKNLEEKLAVKKGKRFNKRKPLELSKRQKPTEEEVIERMSRSHRTPPENCGMLNALSNQEFMNNLFAGGL</sequence>
<feature type="compositionally biased region" description="Basic and acidic residues" evidence="4">
    <location>
        <begin position="160"/>
        <end position="180"/>
    </location>
</feature>
<evidence type="ECO:0000256" key="1">
    <source>
        <dbReference type="ARBA" id="ARBA00004123"/>
    </source>
</evidence>
<gene>
    <name evidence="5" type="ORF">CDAUBV1_LOCUS1652</name>
</gene>
<dbReference type="GO" id="GO:0005730">
    <property type="term" value="C:nucleolus"/>
    <property type="evidence" value="ECO:0007669"/>
    <property type="project" value="TreeGrafter"/>
</dbReference>
<name>A0AAV2T2N2_CALDB</name>
<dbReference type="GO" id="GO:0000480">
    <property type="term" value="P:endonucleolytic cleavage in 5'-ETS of tricistronic rRNA transcript (SSU-rRNA, 5.8S rRNA, LSU-rRNA)"/>
    <property type="evidence" value="ECO:0007669"/>
    <property type="project" value="TreeGrafter"/>
</dbReference>
<protein>
    <recommendedName>
        <fullName evidence="7">Activator of basal transcription 1</fullName>
    </recommendedName>
</protein>
<dbReference type="PANTHER" id="PTHR12311">
    <property type="entry name" value="ACTIVATOR OF BASAL TRANSCRIPTION 1"/>
    <property type="match status" value="1"/>
</dbReference>
<dbReference type="GO" id="GO:0000447">
    <property type="term" value="P:endonucleolytic cleavage in ITS1 to separate SSU-rRNA from 5.8S rRNA and LSU-rRNA from tricistronic rRNA transcript (SSU-rRNA, 5.8S rRNA, LSU-rRNA)"/>
    <property type="evidence" value="ECO:0007669"/>
    <property type="project" value="TreeGrafter"/>
</dbReference>
<evidence type="ECO:0008006" key="7">
    <source>
        <dbReference type="Google" id="ProtNLM"/>
    </source>
</evidence>
<dbReference type="SUPFAM" id="SSF54928">
    <property type="entry name" value="RNA-binding domain, RBD"/>
    <property type="match status" value="1"/>
</dbReference>
<dbReference type="InterPro" id="IPR035979">
    <property type="entry name" value="RBD_domain_sf"/>
</dbReference>
<dbReference type="GO" id="GO:0034462">
    <property type="term" value="P:small-subunit processome assembly"/>
    <property type="evidence" value="ECO:0007669"/>
    <property type="project" value="TreeGrafter"/>
</dbReference>
<reference evidence="5" key="1">
    <citation type="submission" date="2024-06" db="EMBL/GenBank/DDBJ databases">
        <authorList>
            <person name="Liu X."/>
            <person name="Lenzi L."/>
            <person name="Haldenby T S."/>
            <person name="Uol C."/>
        </authorList>
    </citation>
    <scope>NUCLEOTIDE SEQUENCE</scope>
</reference>
<evidence type="ECO:0000313" key="6">
    <source>
        <dbReference type="Proteomes" id="UP001497525"/>
    </source>
</evidence>
<dbReference type="InterPro" id="IPR034353">
    <property type="entry name" value="ABT1/ESF2_RRM"/>
</dbReference>
<keyword evidence="2" id="KW-0694">RNA-binding</keyword>
<evidence type="ECO:0000256" key="3">
    <source>
        <dbReference type="ARBA" id="ARBA00023242"/>
    </source>
</evidence>
<dbReference type="InterPro" id="IPR039119">
    <property type="entry name" value="ABT1/Esf2"/>
</dbReference>
<dbReference type="PANTHER" id="PTHR12311:SF7">
    <property type="entry name" value="ACTIVATOR OF BASAL TRANSCRIPTION 1"/>
    <property type="match status" value="1"/>
</dbReference>
<proteinExistence type="predicted"/>